<dbReference type="Gene3D" id="2.60.120.690">
    <property type="entry name" value="Proprotein convertase subtilisin/kexin type 9"/>
    <property type="match status" value="1"/>
</dbReference>
<dbReference type="InterPro" id="IPR017853">
    <property type="entry name" value="GH"/>
</dbReference>
<keyword evidence="3" id="KW-0378">Hydrolase</keyword>
<feature type="signal peptide" evidence="6">
    <location>
        <begin position="1"/>
        <end position="21"/>
    </location>
</feature>
<accession>C5NSU6</accession>
<sequence>MSILIMSSLVLLIVSFFQCGGQELFRNPGMEDANIEAVYGHAWGYTMERVSQSHNGSFAVKLSGRTATWMGLGQDVTYKQNTPYSVHAYIKQLNNNTKLWQGYSFSASYQWTADNNDKYYTDYARHSFGTVSEGWFKLGGDFVTPSKPWHVAHLYIQGPDPGIEFLVDDISLKEIPTDTQWEVSAQQSIEKIRKTNFTLSVSVDDNFDPLHVELEIILRKHEFAFGSVVEDQYMLNPDYKIYQNLFYEFFNWATVGGYKWHYNRPPKYTDYDLSVNVTEELLRQGLHVRGHNMFWGVPQYTPDWIRQLTPDELRKVIHDRIVMMTNITYGLLDHWDVNNELLHGQEYEEVVRDPNYSQEIYREVHARDPKPKLFLNEYDVVAEGAATDDYVNQGNAFKAANCGLYGLGVQSHFRENVEPNPSLLKYRLDKLATTGLPLWITELTTENADENKRADWFEAALTSYFSHPSVEGIIFWGFWDHGGTTPEGALVNGNAYYINAAGHRYLNLTKTIWSTNIKTTLTSKSLQLNLRGYYGDYDVIIRYRGKAVQTQHFSLYKLGQDRTFQISVQGNGDEIVLPTGRPTYAPVHHVHHVTHDHTETVGYMGATGSGTNQLTCTTRYSGLSAVGDDKTTDVSCNAGEIMTGCSSVTKDGLSFRDGEHFMMNGGTAVCRAVNAWRSSAPVQAMARCCRRTGLECTYMKAGPSGHGREDQIEVTCPRNTLPLGCTSYTYFGSMDGSFATNVSCIAQNDGIQEVYVYGACCHAPSLHCSVRKSTYGGIKQGETSEVACGSGETLVSCSVYSEDGQTAGAIPHDNNTCQAVNGLDRYAGEVPVTAVAVCCK</sequence>
<comment type="similarity">
    <text evidence="1">Belongs to the glycosyl hydrolase 10 (cellulase F) family.</text>
</comment>
<dbReference type="CAZy" id="GH10">
    <property type="family name" value="Glycoside Hydrolase Family 10"/>
</dbReference>
<keyword evidence="8" id="KW-0858">Xylan degradation</keyword>
<dbReference type="Gene3D" id="2.60.120.260">
    <property type="entry name" value="Galactose-binding domain-like"/>
    <property type="match status" value="1"/>
</dbReference>
<feature type="domain" description="GH10" evidence="7">
    <location>
        <begin position="208"/>
        <end position="508"/>
    </location>
</feature>
<dbReference type="Pfam" id="PF18459">
    <property type="entry name" value="PCSK9_C1"/>
    <property type="match status" value="1"/>
</dbReference>
<evidence type="ECO:0000313" key="8">
    <source>
        <dbReference type="EMBL" id="BAH84829.1"/>
    </source>
</evidence>
<organism evidence="8">
    <name type="scientific">Corbicula japonica</name>
    <dbReference type="NCBI Taxonomy" id="141464"/>
    <lineage>
        <taxon>Eukaryota</taxon>
        <taxon>Metazoa</taxon>
        <taxon>Spiralia</taxon>
        <taxon>Lophotrochozoa</taxon>
        <taxon>Mollusca</taxon>
        <taxon>Bivalvia</taxon>
        <taxon>Autobranchia</taxon>
        <taxon>Heteroconchia</taxon>
        <taxon>Euheterodonta</taxon>
        <taxon>Imparidentia</taxon>
        <taxon>Neoheterodontei</taxon>
        <taxon>Venerida</taxon>
        <taxon>Cyrenoidea</taxon>
        <taxon>Cyrenidae</taxon>
        <taxon>Corbicula</taxon>
    </lineage>
</organism>
<keyword evidence="6" id="KW-0732">Signal</keyword>
<dbReference type="Pfam" id="PF18463">
    <property type="entry name" value="PCSK9_C3"/>
    <property type="match status" value="1"/>
</dbReference>
<dbReference type="PANTHER" id="PTHR31490">
    <property type="entry name" value="GLYCOSYL HYDROLASE"/>
    <property type="match status" value="1"/>
</dbReference>
<name>C5NSU6_9BIVA</name>
<dbReference type="EMBL" id="AB490290">
    <property type="protein sequence ID" value="BAH84829.1"/>
    <property type="molecule type" value="mRNA"/>
</dbReference>
<dbReference type="InterPro" id="IPR001000">
    <property type="entry name" value="GH10_dom"/>
</dbReference>
<dbReference type="InterPro" id="IPR003305">
    <property type="entry name" value="CenC_carb-bd"/>
</dbReference>
<evidence type="ECO:0000259" key="7">
    <source>
        <dbReference type="PROSITE" id="PS51760"/>
    </source>
</evidence>
<dbReference type="InterPro" id="IPR041254">
    <property type="entry name" value="PCSK9_C1"/>
</dbReference>
<dbReference type="Gene3D" id="3.20.20.80">
    <property type="entry name" value="Glycosidases"/>
    <property type="match status" value="1"/>
</dbReference>
<gene>
    <name evidence="8" type="primary">CjXyn10A</name>
</gene>
<dbReference type="PROSITE" id="PS51760">
    <property type="entry name" value="GH10_2"/>
    <property type="match status" value="1"/>
</dbReference>
<keyword evidence="2" id="KW-0677">Repeat</keyword>
<feature type="chain" id="PRO_5002955882" evidence="6">
    <location>
        <begin position="22"/>
        <end position="840"/>
    </location>
</feature>
<dbReference type="SUPFAM" id="SSF49785">
    <property type="entry name" value="Galactose-binding domain-like"/>
    <property type="match status" value="1"/>
</dbReference>
<evidence type="ECO:0000256" key="4">
    <source>
        <dbReference type="ARBA" id="ARBA00023277"/>
    </source>
</evidence>
<evidence type="ECO:0000256" key="3">
    <source>
        <dbReference type="ARBA" id="ARBA00022801"/>
    </source>
</evidence>
<dbReference type="PANTHER" id="PTHR31490:SF1">
    <property type="entry name" value="ENDO-1,4-BETA-XYLANASE 1"/>
    <property type="match status" value="1"/>
</dbReference>
<evidence type="ECO:0000256" key="6">
    <source>
        <dbReference type="SAM" id="SignalP"/>
    </source>
</evidence>
<proteinExistence type="evidence at transcript level"/>
<keyword evidence="4" id="KW-0119">Carbohydrate metabolism</keyword>
<dbReference type="InterPro" id="IPR044846">
    <property type="entry name" value="GH10"/>
</dbReference>
<dbReference type="SMART" id="SM00633">
    <property type="entry name" value="Glyco_10"/>
    <property type="match status" value="1"/>
</dbReference>
<dbReference type="GO" id="GO:0031176">
    <property type="term" value="F:endo-1,4-beta-xylanase activity"/>
    <property type="evidence" value="ECO:0007669"/>
    <property type="project" value="UniProtKB-ARBA"/>
</dbReference>
<dbReference type="CAZy" id="CBM22">
    <property type="family name" value="Carbohydrate-Binding Module Family 22"/>
</dbReference>
<keyword evidence="5" id="KW-0624">Polysaccharide degradation</keyword>
<dbReference type="InterPro" id="IPR041051">
    <property type="entry name" value="PCSK9_C3"/>
</dbReference>
<dbReference type="AlphaFoldDB" id="C5NSU6"/>
<dbReference type="Pfam" id="PF02018">
    <property type="entry name" value="CBM_4_9"/>
    <property type="match status" value="1"/>
</dbReference>
<dbReference type="InterPro" id="IPR008979">
    <property type="entry name" value="Galactose-bd-like_sf"/>
</dbReference>
<dbReference type="Pfam" id="PF00331">
    <property type="entry name" value="Glyco_hydro_10"/>
    <property type="match status" value="1"/>
</dbReference>
<evidence type="ECO:0000256" key="2">
    <source>
        <dbReference type="ARBA" id="ARBA00022737"/>
    </source>
</evidence>
<dbReference type="GO" id="GO:0045493">
    <property type="term" value="P:xylan catabolic process"/>
    <property type="evidence" value="ECO:0007669"/>
    <property type="project" value="UniProtKB-KW"/>
</dbReference>
<protein>
    <submittedName>
        <fullName evidence="8">Endo-1,4-beta-xylanase</fullName>
    </submittedName>
</protein>
<evidence type="ECO:0000256" key="1">
    <source>
        <dbReference type="ARBA" id="ARBA00007495"/>
    </source>
</evidence>
<evidence type="ECO:0000256" key="5">
    <source>
        <dbReference type="ARBA" id="ARBA00023326"/>
    </source>
</evidence>
<dbReference type="SUPFAM" id="SSF51445">
    <property type="entry name" value="(Trans)glycosidases"/>
    <property type="match status" value="1"/>
</dbReference>
<reference evidence="8" key="1">
    <citation type="journal article" date="2009" name="Comp. Biochem. Physiol. B, Biochem. Mol. Biol.">
        <title>Putative endogenous xylanase from brackish-water clam Corbicula japonica.</title>
        <authorList>
            <person name="Sakamoto K."/>
            <person name="Toyohara H."/>
        </authorList>
    </citation>
    <scope>NUCLEOTIDE SEQUENCE</scope>
</reference>